<evidence type="ECO:0000256" key="1">
    <source>
        <dbReference type="SAM" id="SignalP"/>
    </source>
</evidence>
<dbReference type="PROSITE" id="PS51257">
    <property type="entry name" value="PROKAR_LIPOPROTEIN"/>
    <property type="match status" value="1"/>
</dbReference>
<reference evidence="2 3" key="1">
    <citation type="submission" date="2018-02" db="EMBL/GenBank/DDBJ databases">
        <title>Genomic Encyclopedia of Archaeal and Bacterial Type Strains, Phase II (KMG-II): from individual species to whole genera.</title>
        <authorList>
            <person name="Goeker M."/>
        </authorList>
    </citation>
    <scope>NUCLEOTIDE SEQUENCE [LARGE SCALE GENOMIC DNA]</scope>
    <source>
        <strain evidence="2 3">DSM 3808</strain>
    </source>
</reference>
<keyword evidence="1" id="KW-0732">Signal</keyword>
<accession>A0A2S6HUC7</accession>
<dbReference type="Proteomes" id="UP000237749">
    <property type="component" value="Unassembled WGS sequence"/>
</dbReference>
<evidence type="ECO:0000313" key="3">
    <source>
        <dbReference type="Proteomes" id="UP000237749"/>
    </source>
</evidence>
<dbReference type="RefSeq" id="WP_104436490.1">
    <property type="nucleotide sequence ID" value="NZ_PTJA01000004.1"/>
</dbReference>
<feature type="signal peptide" evidence="1">
    <location>
        <begin position="1"/>
        <end position="23"/>
    </location>
</feature>
<evidence type="ECO:0008006" key="4">
    <source>
        <dbReference type="Google" id="ProtNLM"/>
    </source>
</evidence>
<keyword evidence="3" id="KW-1185">Reference proteome</keyword>
<comment type="caution">
    <text evidence="2">The sequence shown here is derived from an EMBL/GenBank/DDBJ whole genome shotgun (WGS) entry which is preliminary data.</text>
</comment>
<gene>
    <name evidence="2" type="ORF">BXY41_104198</name>
</gene>
<name>A0A2S6HUC7_9FIRM</name>
<evidence type="ECO:0000313" key="2">
    <source>
        <dbReference type="EMBL" id="PPK81396.1"/>
    </source>
</evidence>
<dbReference type="OrthoDB" id="10015269at2"/>
<organism evidence="2 3">
    <name type="scientific">Lacrimispora xylanisolvens</name>
    <dbReference type="NCBI Taxonomy" id="384636"/>
    <lineage>
        <taxon>Bacteria</taxon>
        <taxon>Bacillati</taxon>
        <taxon>Bacillota</taxon>
        <taxon>Clostridia</taxon>
        <taxon>Lachnospirales</taxon>
        <taxon>Lachnospiraceae</taxon>
        <taxon>Lacrimispora</taxon>
    </lineage>
</organism>
<proteinExistence type="predicted"/>
<feature type="chain" id="PRO_5038665091" description="TPM domain-containing protein" evidence="1">
    <location>
        <begin position="24"/>
        <end position="498"/>
    </location>
</feature>
<sequence>MIKCGKFVLAIAAAILISGSVCACSAQESSELLEGKKVLSQMQSKLPLQKGFTNTSQTTVQPGFDSPESAVKGYLTGLRESNLKYMTDTFSESMEIDDIMRQYAILCGLGLDEGEPVSLKSTAEVKAFVDNLESGIKAMDLNSVKLVGFVDPGDLDDAYTNEKHQENLIRIANRYGGDKMVSCVAAIEVNGKKFFLIFDVIRKDGRWFNHQLGGIFANMSGMERKEAGTLSLETADEQILKQLVPDFSKNLLDAEAGHGALGSAVTNEEAGGFDSSQTAVRRYLEYLAANEQDKMIGTFAVESYVDHFDFRTRLESSGAYIFMQQEFNFPAVTDFSRDLNIESRKNDIRWNLLEQYTALGVFSEIDTADLVQAEDLDVSFALSELPKRLNTSSIKILGYISPEKMSESYGSNDFQDIELRKMKAYGADDIESIGAVFELNGARYIICIDTVKYENRWFIRELGGELSLLLGIDSRYAGIIRADYLENPDIDSHILPLN</sequence>
<protein>
    <recommendedName>
        <fullName evidence="4">TPM domain-containing protein</fullName>
    </recommendedName>
</protein>
<dbReference type="EMBL" id="PTJA01000004">
    <property type="protein sequence ID" value="PPK81396.1"/>
    <property type="molecule type" value="Genomic_DNA"/>
</dbReference>
<dbReference type="AlphaFoldDB" id="A0A2S6HUC7"/>